<dbReference type="CDD" id="cd00293">
    <property type="entry name" value="USP-like"/>
    <property type="match status" value="1"/>
</dbReference>
<reference evidence="3" key="1">
    <citation type="submission" date="2022-09" db="EMBL/GenBank/DDBJ databases">
        <title>Tahibacter sp. nov., isolated from a fresh water.</title>
        <authorList>
            <person name="Baek J.H."/>
            <person name="Lee J.K."/>
            <person name="Kim J.M."/>
            <person name="Jeon C.O."/>
        </authorList>
    </citation>
    <scope>NUCLEOTIDE SEQUENCE</scope>
    <source>
        <strain evidence="3">W38</strain>
    </source>
</reference>
<dbReference type="InterPro" id="IPR006016">
    <property type="entry name" value="UspA"/>
</dbReference>
<dbReference type="PANTHER" id="PTHR46268:SF15">
    <property type="entry name" value="UNIVERSAL STRESS PROTEIN HP_0031"/>
    <property type="match status" value="1"/>
</dbReference>
<comment type="similarity">
    <text evidence="1">Belongs to the universal stress protein A family.</text>
</comment>
<proteinExistence type="inferred from homology"/>
<evidence type="ECO:0000313" key="4">
    <source>
        <dbReference type="Proteomes" id="UP001064632"/>
    </source>
</evidence>
<gene>
    <name evidence="3" type="ORF">N4264_05320</name>
</gene>
<dbReference type="PANTHER" id="PTHR46268">
    <property type="entry name" value="STRESS RESPONSE PROTEIN NHAX"/>
    <property type="match status" value="1"/>
</dbReference>
<evidence type="ECO:0000259" key="2">
    <source>
        <dbReference type="Pfam" id="PF00582"/>
    </source>
</evidence>
<keyword evidence="4" id="KW-1185">Reference proteome</keyword>
<protein>
    <submittedName>
        <fullName evidence="3">Universal stress protein</fullName>
    </submittedName>
</protein>
<accession>A0ABY6BIA1</accession>
<dbReference type="Gene3D" id="3.40.50.12370">
    <property type="match status" value="1"/>
</dbReference>
<dbReference type="Pfam" id="PF00582">
    <property type="entry name" value="Usp"/>
    <property type="match status" value="1"/>
</dbReference>
<feature type="domain" description="UspA" evidence="2">
    <location>
        <begin position="151"/>
        <end position="273"/>
    </location>
</feature>
<evidence type="ECO:0000256" key="1">
    <source>
        <dbReference type="ARBA" id="ARBA00008791"/>
    </source>
</evidence>
<name>A0ABY6BIA1_9GAMM</name>
<dbReference type="RefSeq" id="WP_261696031.1">
    <property type="nucleotide sequence ID" value="NZ_CP104694.1"/>
</dbReference>
<dbReference type="PRINTS" id="PR01438">
    <property type="entry name" value="UNVRSLSTRESS"/>
</dbReference>
<dbReference type="InterPro" id="IPR006015">
    <property type="entry name" value="Universal_stress_UspA"/>
</dbReference>
<dbReference type="SUPFAM" id="SSF52402">
    <property type="entry name" value="Adenine nucleotide alpha hydrolases-like"/>
    <property type="match status" value="2"/>
</dbReference>
<evidence type="ECO:0000313" key="3">
    <source>
        <dbReference type="EMBL" id="UXI69073.1"/>
    </source>
</evidence>
<organism evidence="3 4">
    <name type="scientific">Tahibacter amnicola</name>
    <dbReference type="NCBI Taxonomy" id="2976241"/>
    <lineage>
        <taxon>Bacteria</taxon>
        <taxon>Pseudomonadati</taxon>
        <taxon>Pseudomonadota</taxon>
        <taxon>Gammaproteobacteria</taxon>
        <taxon>Lysobacterales</taxon>
        <taxon>Rhodanobacteraceae</taxon>
        <taxon>Tahibacter</taxon>
    </lineage>
</organism>
<sequence length="274" mass="29689">MRALDVLVHVRHYAGDSPTFRAALALGRRVPGRLHGLYVAPIPPAAFTSPETVAVLVHESDRRYRGAQSAEAWWQELLAMNAAEGDWTVAQADAIDAIASMARWIDLIVIERAQHQAEAPVGWGLVSRSVLAVGVPVVVVPEGVVFDELGRHIVVLWNGSREATRAVHGALPFLLRAEAVTVIDGEAPTNNGGILHLPRFDLRRYLQAHGVRANFRPFTAESDRGAALMAAVKDAGADLVVMGAWGHSRLTELVLGGATRYLFQHADRPLLVAH</sequence>
<dbReference type="Proteomes" id="UP001064632">
    <property type="component" value="Chromosome"/>
</dbReference>
<dbReference type="EMBL" id="CP104694">
    <property type="protein sequence ID" value="UXI69073.1"/>
    <property type="molecule type" value="Genomic_DNA"/>
</dbReference>